<accession>A0A9D1S4B7</accession>
<dbReference type="AlphaFoldDB" id="A0A9D1S4B7"/>
<dbReference type="GO" id="GO:0016747">
    <property type="term" value="F:acyltransferase activity, transferring groups other than amino-acyl groups"/>
    <property type="evidence" value="ECO:0007669"/>
    <property type="project" value="InterPro"/>
</dbReference>
<comment type="caution">
    <text evidence="2">The sequence shown here is derived from an EMBL/GenBank/DDBJ whole genome shotgun (WGS) entry which is preliminary data.</text>
</comment>
<protein>
    <submittedName>
        <fullName evidence="2">GNAT family N-acetyltransferase</fullName>
    </submittedName>
</protein>
<proteinExistence type="predicted"/>
<dbReference type="InterPro" id="IPR016181">
    <property type="entry name" value="Acyl_CoA_acyltransferase"/>
</dbReference>
<dbReference type="Proteomes" id="UP000824123">
    <property type="component" value="Unassembled WGS sequence"/>
</dbReference>
<reference evidence="2" key="1">
    <citation type="submission" date="2020-10" db="EMBL/GenBank/DDBJ databases">
        <authorList>
            <person name="Gilroy R."/>
        </authorList>
    </citation>
    <scope>NUCLEOTIDE SEQUENCE</scope>
    <source>
        <strain evidence="2">ChiSxjej2B14-8506</strain>
    </source>
</reference>
<organism evidence="2 3">
    <name type="scientific">Candidatus Fimadaptatus faecigallinarum</name>
    <dbReference type="NCBI Taxonomy" id="2840814"/>
    <lineage>
        <taxon>Bacteria</taxon>
        <taxon>Bacillati</taxon>
        <taxon>Bacillota</taxon>
        <taxon>Clostridia</taxon>
        <taxon>Eubacteriales</taxon>
        <taxon>Candidatus Fimadaptatus</taxon>
    </lineage>
</organism>
<dbReference type="InterPro" id="IPR000182">
    <property type="entry name" value="GNAT_dom"/>
</dbReference>
<name>A0A9D1S4B7_9FIRM</name>
<dbReference type="SUPFAM" id="SSF55729">
    <property type="entry name" value="Acyl-CoA N-acyltransferases (Nat)"/>
    <property type="match status" value="1"/>
</dbReference>
<feature type="domain" description="N-acetyltransferase" evidence="1">
    <location>
        <begin position="6"/>
        <end position="163"/>
    </location>
</feature>
<evidence type="ECO:0000313" key="2">
    <source>
        <dbReference type="EMBL" id="HIU45953.1"/>
    </source>
</evidence>
<reference evidence="2" key="2">
    <citation type="journal article" date="2021" name="PeerJ">
        <title>Extensive microbial diversity within the chicken gut microbiome revealed by metagenomics and culture.</title>
        <authorList>
            <person name="Gilroy R."/>
            <person name="Ravi A."/>
            <person name="Getino M."/>
            <person name="Pursley I."/>
            <person name="Horton D.L."/>
            <person name="Alikhan N.F."/>
            <person name="Baker D."/>
            <person name="Gharbi K."/>
            <person name="Hall N."/>
            <person name="Watson M."/>
            <person name="Adriaenssens E.M."/>
            <person name="Foster-Nyarko E."/>
            <person name="Jarju S."/>
            <person name="Secka A."/>
            <person name="Antonio M."/>
            <person name="Oren A."/>
            <person name="Chaudhuri R.R."/>
            <person name="La Ragione R."/>
            <person name="Hildebrand F."/>
            <person name="Pallen M.J."/>
        </authorList>
    </citation>
    <scope>NUCLEOTIDE SEQUENCE</scope>
    <source>
        <strain evidence="2">ChiSxjej2B14-8506</strain>
    </source>
</reference>
<dbReference type="Pfam" id="PF00583">
    <property type="entry name" value="Acetyltransf_1"/>
    <property type="match status" value="1"/>
</dbReference>
<sequence>MDINELMLTPMRQRHLYEIHSWRYEGEYAFYNWPESPEPPVRPDAFAEGICLAALDADGRVAGHFHFGEDARIPTAENYDYVPGYADIGLGLRPDLCGHGYGSAFVQLGLDYARAQLYAQRFRLSVAAFNRRAIKTYQRCGFDIVAQVTNAYFKNQFFIMTLE</sequence>
<dbReference type="Gene3D" id="3.40.630.30">
    <property type="match status" value="1"/>
</dbReference>
<evidence type="ECO:0000259" key="1">
    <source>
        <dbReference type="PROSITE" id="PS51186"/>
    </source>
</evidence>
<gene>
    <name evidence="2" type="ORF">IAC59_01680</name>
</gene>
<dbReference type="PROSITE" id="PS51186">
    <property type="entry name" value="GNAT"/>
    <property type="match status" value="1"/>
</dbReference>
<evidence type="ECO:0000313" key="3">
    <source>
        <dbReference type="Proteomes" id="UP000824123"/>
    </source>
</evidence>
<dbReference type="EMBL" id="DVNK01000011">
    <property type="protein sequence ID" value="HIU45953.1"/>
    <property type="molecule type" value="Genomic_DNA"/>
</dbReference>